<gene>
    <name evidence="2" type="ORF">V5799_013017</name>
</gene>
<organism evidence="2 3">
    <name type="scientific">Amblyomma americanum</name>
    <name type="common">Lone star tick</name>
    <dbReference type="NCBI Taxonomy" id="6943"/>
    <lineage>
        <taxon>Eukaryota</taxon>
        <taxon>Metazoa</taxon>
        <taxon>Ecdysozoa</taxon>
        <taxon>Arthropoda</taxon>
        <taxon>Chelicerata</taxon>
        <taxon>Arachnida</taxon>
        <taxon>Acari</taxon>
        <taxon>Parasitiformes</taxon>
        <taxon>Ixodida</taxon>
        <taxon>Ixodoidea</taxon>
        <taxon>Ixodidae</taxon>
        <taxon>Amblyomminae</taxon>
        <taxon>Amblyomma</taxon>
    </lineage>
</organism>
<reference evidence="2 3" key="1">
    <citation type="journal article" date="2023" name="Arcadia Sci">
        <title>De novo assembly of a long-read Amblyomma americanum tick genome.</title>
        <authorList>
            <person name="Chou S."/>
            <person name="Poskanzer K.E."/>
            <person name="Rollins M."/>
            <person name="Thuy-Boun P.S."/>
        </authorList>
    </citation>
    <scope>NUCLEOTIDE SEQUENCE [LARGE SCALE GENOMIC DNA]</scope>
    <source>
        <strain evidence="2">F_SG_1</strain>
        <tissue evidence="2">Salivary glands</tissue>
    </source>
</reference>
<comment type="caution">
    <text evidence="2">The sequence shown here is derived from an EMBL/GenBank/DDBJ whole genome shotgun (WGS) entry which is preliminary data.</text>
</comment>
<accession>A0AAQ4E725</accession>
<feature type="compositionally biased region" description="Basic residues" evidence="1">
    <location>
        <begin position="21"/>
        <end position="31"/>
    </location>
</feature>
<name>A0AAQ4E725_AMBAM</name>
<keyword evidence="3" id="KW-1185">Reference proteome</keyword>
<protein>
    <submittedName>
        <fullName evidence="2">Uncharacterized protein</fullName>
    </submittedName>
</protein>
<proteinExistence type="predicted"/>
<evidence type="ECO:0000313" key="2">
    <source>
        <dbReference type="EMBL" id="KAK8770519.1"/>
    </source>
</evidence>
<evidence type="ECO:0000313" key="3">
    <source>
        <dbReference type="Proteomes" id="UP001321473"/>
    </source>
</evidence>
<evidence type="ECO:0000256" key="1">
    <source>
        <dbReference type="SAM" id="MobiDB-lite"/>
    </source>
</evidence>
<feature type="region of interest" description="Disordered" evidence="1">
    <location>
        <begin position="1"/>
        <end position="47"/>
    </location>
</feature>
<dbReference type="AlphaFoldDB" id="A0AAQ4E725"/>
<dbReference type="Proteomes" id="UP001321473">
    <property type="component" value="Unassembled WGS sequence"/>
</dbReference>
<sequence>MLAVEYAGHIPQDTRHDEKQHRRYQRRRPKSSKVCGDVGSSRASMEENQAEVDEVFRFFGDLEETTGTRFIHSGVSRKTVDSSSSVSGSQKHEAATFDALAVRTARTQATTTACEAAAGAMTDPLATLTSAAIVRCSHLAPMENGEEVGLRKTETAFRRLGGEHNVFYYVDEMNASQNCAKSARRTYLNIWPLTPWLPGLKHEGVVPLWLLQLEALGAIRLHRGRADSSSSKKNAGVPRSGTTVGSCVAPGFKNDSAAVARAGVVS</sequence>
<dbReference type="EMBL" id="JARKHS020021009">
    <property type="protein sequence ID" value="KAK8770519.1"/>
    <property type="molecule type" value="Genomic_DNA"/>
</dbReference>